<dbReference type="RefSeq" id="WP_066613023.1">
    <property type="nucleotide sequence ID" value="NZ_KQ976354.1"/>
</dbReference>
<sequence length="426" mass="48483">MAHRPPKTKQKLLSFSIWVLRGIWKAITTIMAWVVSVIKTISALVVNKGSQVGNYLFAKKAVLFVLFLLVVFGLLCLAAIIPKTHIFEGNLTVEELSFTYNGGQEKLFLNSIRGMQTLDVEGIINNEITFIGKFQSTSFSELNNFNKPLKIQLKNSDSKLVIEPNDSKKRSQIDIEELRILPNTKVSELTYQLLKKQHRLNFKLEQNSSQTQSNELKVYLGENPIKVILENYDISGINASQLDKQQPLEFILTPQSKELNLEIKKNNKIYLSAEESSPNDPNQWFQEKFDTKDVYFQRRNRTGDISDDVTVSTIVEGKIRMVEQEREIKANQFLMGEKPDISLDIQRIRNLRIDPKKGIEVRISGKTKQIQIGLDKDFPVSRIQGSWLDGILPRDAIIALFSFGAATLTYLLGFLIENSSKSDSKP</sequence>
<dbReference type="AlphaFoldDB" id="A0A139X725"/>
<evidence type="ECO:0000313" key="1">
    <source>
        <dbReference type="EMBL" id="KYC40509.1"/>
    </source>
</evidence>
<organism evidence="1 2">
    <name type="scientific">Scytonema hofmannii PCC 7110</name>
    <dbReference type="NCBI Taxonomy" id="128403"/>
    <lineage>
        <taxon>Bacteria</taxon>
        <taxon>Bacillati</taxon>
        <taxon>Cyanobacteriota</taxon>
        <taxon>Cyanophyceae</taxon>
        <taxon>Nostocales</taxon>
        <taxon>Scytonemataceae</taxon>
        <taxon>Scytonema</taxon>
    </lineage>
</organism>
<dbReference type="EMBL" id="ANNX02000027">
    <property type="protein sequence ID" value="KYC40509.1"/>
    <property type="molecule type" value="Genomic_DNA"/>
</dbReference>
<reference evidence="1 2" key="1">
    <citation type="journal article" date="2013" name="Genome Biol. Evol.">
        <title>Genomes of Stigonematalean cyanobacteria (subsection V) and the evolution of oxygenic photosynthesis from prokaryotes to plastids.</title>
        <authorList>
            <person name="Dagan T."/>
            <person name="Roettger M."/>
            <person name="Stucken K."/>
            <person name="Landan G."/>
            <person name="Koch R."/>
            <person name="Major P."/>
            <person name="Gould S.B."/>
            <person name="Goremykin V.V."/>
            <person name="Rippka R."/>
            <person name="Tandeau de Marsac N."/>
            <person name="Gugger M."/>
            <person name="Lockhart P.J."/>
            <person name="Allen J.F."/>
            <person name="Brune I."/>
            <person name="Maus I."/>
            <person name="Puhler A."/>
            <person name="Martin W.F."/>
        </authorList>
    </citation>
    <scope>NUCLEOTIDE SEQUENCE [LARGE SCALE GENOMIC DNA]</scope>
    <source>
        <strain evidence="1 2">PCC 7110</strain>
    </source>
</reference>
<proteinExistence type="predicted"/>
<comment type="caution">
    <text evidence="1">The sequence shown here is derived from an EMBL/GenBank/DDBJ whole genome shotgun (WGS) entry which is preliminary data.</text>
</comment>
<dbReference type="Proteomes" id="UP000076925">
    <property type="component" value="Unassembled WGS sequence"/>
</dbReference>
<dbReference type="STRING" id="128403.WA1_25640"/>
<keyword evidence="2" id="KW-1185">Reference proteome</keyword>
<dbReference type="OrthoDB" id="504614at2"/>
<protein>
    <submittedName>
        <fullName evidence="1">Uncharacterized protein</fullName>
    </submittedName>
</protein>
<evidence type="ECO:0000313" key="2">
    <source>
        <dbReference type="Proteomes" id="UP000076925"/>
    </source>
</evidence>
<accession>A0A139X725</accession>
<gene>
    <name evidence="1" type="ORF">WA1_25640</name>
</gene>
<name>A0A139X725_9CYAN</name>